<comment type="caution">
    <text evidence="1">The sequence shown here is derived from an EMBL/GenBank/DDBJ whole genome shotgun (WGS) entry which is preliminary data.</text>
</comment>
<protein>
    <submittedName>
        <fullName evidence="1">Uncharacterized protein</fullName>
    </submittedName>
</protein>
<reference evidence="1 2" key="1">
    <citation type="journal article" date="2013" name="Curr. Biol.">
        <title>The Genome of the Foraminiferan Reticulomyxa filosa.</title>
        <authorList>
            <person name="Glockner G."/>
            <person name="Hulsmann N."/>
            <person name="Schleicher M."/>
            <person name="Noegel A.A."/>
            <person name="Eichinger L."/>
            <person name="Gallinger C."/>
            <person name="Pawlowski J."/>
            <person name="Sierra R."/>
            <person name="Euteneuer U."/>
            <person name="Pillet L."/>
            <person name="Moustafa A."/>
            <person name="Platzer M."/>
            <person name="Groth M."/>
            <person name="Szafranski K."/>
            <person name="Schliwa M."/>
        </authorList>
    </citation>
    <scope>NUCLEOTIDE SEQUENCE [LARGE SCALE GENOMIC DNA]</scope>
</reference>
<name>X6MJS2_RETFI</name>
<dbReference type="Proteomes" id="UP000023152">
    <property type="component" value="Unassembled WGS sequence"/>
</dbReference>
<evidence type="ECO:0000313" key="1">
    <source>
        <dbReference type="EMBL" id="ETO14263.1"/>
    </source>
</evidence>
<proteinExistence type="predicted"/>
<sequence length="1760" mass="207629">MESCIESMEKMLLNKSKSSNLSDVFCGYCQDTLYSALLYLAVRKAKEANEYQNDEKKNTVRFDEKELETKLLNLFKPLYRPEIMTNIQTDKDIKFYCLEDIIKIQQKKSKDQMVMILTNDMEYNIPMERVHCTQKIRSFKKVEQFEKTIKAFFKMNYGMIKNQLEQIIHILQLEHYQFYNDSNNSQKQKLVILLIHSSRESSKKSIKELNGKSNKELSFPLIFRQKWKIVYVDYLLSTNTISLKNDLKLSVNDVAEKQSKQVKYCFFKAFGRLHFPRSINPLEEKKLLPLVFDFKDGEEILKYRLKGLLFNATKHKSVMTILRDLEENGMKKRKGSYFVEYHNTVDTLVTLAFVNVLSAIYQNGAHITNNSKKYVESKKNDELPWYVQFFEKALRNEELVEMKPVSIDSNYLLSAVIDPQLYSIQTYVQHSFPFSRSIHNWCQQKLLECPKSPNDHLGSVATKLEEMSMGNDDLTQWDMDYSLKVIHKYVMDLVRYKFSSHLHTQNQQIILQNIIVSMALLLCGKLSIATIEVTIHYFRQIIFHYAYLISVSSDKIRVKHVPDPESWLMETVQILWKEIPIRANFDINESAMLYHNFLNFLSQCMLVKSESLMNELLQSARKIEIRRLGIIYLRIDGFAIEEQKIIKHGFLEHEELVDSVLKDYRENRNTSQEKYADFILDLLAAIKRVENVEKNKVYTSILRKLYSQIDNGPIFKMQIYKEIVLHTKLNNSLTLHSEEAVLLNRCFELITLNEEIKKDNNTWSQLCNEKNTTSLGSVAKISKVKVDVTNLISVMVNENFDLSQLKENQSIFRLLENISESLSNFSSFYKQYEHALYVWFLKQLYARKGMHWIEIIFAHPSAGTQFPFLKELKTSTIFNSLCKRTLRNISFNPFIGVYGDSAFMEYILEIMNDKFADMLDNHSLDTLFSPQMLAESLILIRFHDNYNATDQIQSQFLCVLAFESFFSLKFMYFSLQFCYELPIRDTVDIIVATLGFHFLSILPFMKSNPFQLLLADSESCLPTSTTSNEPLIVHGCLNNNALSIDESDDLLKQVKCQMNGRGASIVKTILKQPIQQNDTTEIDMKESWLCYFKRYMTSLQCKSSKLKPLIPTLLQLLHHLLLFLRNESIPQDTKKIQQLIGQTNQENSSKYLWRKIKILFEKLKVLTKLSEELLCIAIHLWIKNFFEKFKEWYPKGLPNNDLQVICEFEEKLDKEYSTFFNCKAEFIKLRNKSEIISDDDKKKKWLELMSEIEEIKELDKCYKIEHLPQLFLKVEPLSWRDLFHVFTANPSLANSYSLTAQLSNWDECIWYLQYLPNIVRLIQYVHNKYSRQLMPDELHKIQEDQMLKHLYECSKNYFVKYWNYFGSNCPQFQRDFKDLPIDQVCITNSNVNDSQFSIYQIIRHLEHQQNEFLKEFAQSKHPHIQIIEEKKEEQNSNNNEQRNWKSVFDITDRDILCFNPETLNAIIQRRSTPVLDYGQSDISKYFNLAAIESDIYHTFVHGRQQITFIIPLFEYRNEFDIPNCITAIENKYEALKDAQFQSFWNSLRFSTLYPLQKQRALEMVNDAIVHLFRNIDEVNIDKELTELFKDLKFEKKDWIIFDKLNDANHKTSKLFVKHIGALWKQLKTSVQSEQLDENSIASFVLDIYQQPLTNEIETEVKEFVNRTSLGTTKSILNVWRKIAYEQGQTKRNTSGNEGLQFSHLLKKYLPDIQLKQFPHYLFTWKHCATAYKCAYEESKKHDKKLVKPKQVIKFWARLPF</sequence>
<organism evidence="1 2">
    <name type="scientific">Reticulomyxa filosa</name>
    <dbReference type="NCBI Taxonomy" id="46433"/>
    <lineage>
        <taxon>Eukaryota</taxon>
        <taxon>Sar</taxon>
        <taxon>Rhizaria</taxon>
        <taxon>Retaria</taxon>
        <taxon>Foraminifera</taxon>
        <taxon>Monothalamids</taxon>
        <taxon>Reticulomyxidae</taxon>
        <taxon>Reticulomyxa</taxon>
    </lineage>
</organism>
<keyword evidence="2" id="KW-1185">Reference proteome</keyword>
<evidence type="ECO:0000313" key="2">
    <source>
        <dbReference type="Proteomes" id="UP000023152"/>
    </source>
</evidence>
<accession>X6MJS2</accession>
<dbReference type="EMBL" id="ASPP01020131">
    <property type="protein sequence ID" value="ETO14263.1"/>
    <property type="molecule type" value="Genomic_DNA"/>
</dbReference>
<gene>
    <name evidence="1" type="ORF">RFI_23105</name>
</gene>